<gene>
    <name evidence="2" type="ORF">V4F39_09860</name>
</gene>
<dbReference type="Pfam" id="PF13503">
    <property type="entry name" value="DUF4123"/>
    <property type="match status" value="1"/>
</dbReference>
<evidence type="ECO:0000259" key="1">
    <source>
        <dbReference type="Pfam" id="PF13503"/>
    </source>
</evidence>
<organism evidence="2 3">
    <name type="scientific">Aquincola agrisoli</name>
    <dbReference type="NCBI Taxonomy" id="3119538"/>
    <lineage>
        <taxon>Bacteria</taxon>
        <taxon>Pseudomonadati</taxon>
        <taxon>Pseudomonadota</taxon>
        <taxon>Betaproteobacteria</taxon>
        <taxon>Burkholderiales</taxon>
        <taxon>Sphaerotilaceae</taxon>
        <taxon>Aquincola</taxon>
    </lineage>
</organism>
<feature type="domain" description="DUF4123" evidence="1">
    <location>
        <begin position="38"/>
        <end position="148"/>
    </location>
</feature>
<comment type="caution">
    <text evidence="2">The sequence shown here is derived from an EMBL/GenBank/DDBJ whole genome shotgun (WGS) entry which is preliminary data.</text>
</comment>
<dbReference type="RefSeq" id="WP_332289174.1">
    <property type="nucleotide sequence ID" value="NZ_JAZIBG010000023.1"/>
</dbReference>
<accession>A0AAW9QBR5</accession>
<dbReference type="Proteomes" id="UP001336250">
    <property type="component" value="Unassembled WGS sequence"/>
</dbReference>
<protein>
    <submittedName>
        <fullName evidence="2">DUF4123 domain-containing protein</fullName>
    </submittedName>
</protein>
<sequence>MAPPLYFAQDPLAEGFADQVLADHGRLNQDRPGLPLLAVVNAAADDGLAAHLEAQAIPFRGVFDEGPFQRLAQAGPLLVLPPAAAGAARQLVRRLRDKPALSFIACAADAEAIRTQWCQAMQVAADDEPGARYLLNLADTRCLPDGLALLAAVAGPTLLPAPGRIWYPARDGLLRWADVEGTPADAPVRPLDAARWGALLEAGEADLLLSQVHLHRPELLQSRRPSELYHAVQCWLWRQPKPRDDVPALVAECIGWLASGAPA</sequence>
<dbReference type="EMBL" id="JAZIBG010000023">
    <property type="protein sequence ID" value="MEF7614212.1"/>
    <property type="molecule type" value="Genomic_DNA"/>
</dbReference>
<dbReference type="InterPro" id="IPR025391">
    <property type="entry name" value="DUF4123"/>
</dbReference>
<keyword evidence="3" id="KW-1185">Reference proteome</keyword>
<evidence type="ECO:0000313" key="3">
    <source>
        <dbReference type="Proteomes" id="UP001336250"/>
    </source>
</evidence>
<evidence type="ECO:0000313" key="2">
    <source>
        <dbReference type="EMBL" id="MEF7614212.1"/>
    </source>
</evidence>
<dbReference type="AlphaFoldDB" id="A0AAW9QBR5"/>
<name>A0AAW9QBR5_9BURK</name>
<reference evidence="2 3" key="1">
    <citation type="submission" date="2024-02" db="EMBL/GenBank/DDBJ databases">
        <title>Genome sequence of Aquincola sp. MAHUQ-54.</title>
        <authorList>
            <person name="Huq M.A."/>
        </authorList>
    </citation>
    <scope>NUCLEOTIDE SEQUENCE [LARGE SCALE GENOMIC DNA]</scope>
    <source>
        <strain evidence="2 3">MAHUQ-54</strain>
    </source>
</reference>
<proteinExistence type="predicted"/>